<feature type="signal peptide" evidence="5">
    <location>
        <begin position="1"/>
        <end position="18"/>
    </location>
</feature>
<dbReference type="SUPFAM" id="SSF50494">
    <property type="entry name" value="Trypsin-like serine proteases"/>
    <property type="match status" value="1"/>
</dbReference>
<dbReference type="PATRIC" id="fig|693.5.peg.705"/>
<dbReference type="RefSeq" id="WP_053394400.1">
    <property type="nucleotide sequence ID" value="NZ_LHPJ01000004.1"/>
</dbReference>
<dbReference type="EMBL" id="LHPJ01000004">
    <property type="protein sequence ID" value="KOO04743.1"/>
    <property type="molecule type" value="Genomic_DNA"/>
</dbReference>
<dbReference type="InterPro" id="IPR009003">
    <property type="entry name" value="Peptidase_S1_PA"/>
</dbReference>
<keyword evidence="3" id="KW-0378">Hydrolase</keyword>
<proteinExistence type="inferred from homology"/>
<feature type="domain" description="Peptidase S1" evidence="6">
    <location>
        <begin position="25"/>
        <end position="270"/>
    </location>
</feature>
<dbReference type="Proteomes" id="UP000037515">
    <property type="component" value="Unassembled WGS sequence"/>
</dbReference>
<keyword evidence="8" id="KW-1185">Reference proteome</keyword>
<sequence>MKKIVLAAGLFGAVNVGAVEVSPYIVNGTDIISALKYPSFVSLFFDGLDYDGRYGEGPFCGATLLDEQHVLTAAHCVYGDRGKQLFMSAVPQLLDETNFPHQVMQRVMVNEYYYPDTYNDDTLTDDIAILKLASPITAVASYAAFVPLADIANYRKDSEAFFAVGHGNTQSGDDATTKLQDTQLEFVPNSECNVYRNTDTSSNLCMTGADTVTYDNATCQGDSGGPLYWDGKQVGVTSFGPTTCGQTNITPNSIFTEVARHEEWIQSVVSGEVSPKVTVSDVDRYNYLGLPIPPSLNVSEGTEDSGSTTEINAGSGTTNSNTVTAASQSSGGGSLGLAMLSILGLLSFRRQVLSK</sequence>
<gene>
    <name evidence="7" type="ORF">AKJ17_03495</name>
</gene>
<keyword evidence="2" id="KW-1015">Disulfide bond</keyword>
<evidence type="ECO:0000256" key="3">
    <source>
        <dbReference type="RuleBase" id="RU363034"/>
    </source>
</evidence>
<evidence type="ECO:0000259" key="6">
    <source>
        <dbReference type="PROSITE" id="PS50240"/>
    </source>
</evidence>
<evidence type="ECO:0000256" key="2">
    <source>
        <dbReference type="ARBA" id="ARBA00023157"/>
    </source>
</evidence>
<evidence type="ECO:0000256" key="5">
    <source>
        <dbReference type="SAM" id="SignalP"/>
    </source>
</evidence>
<dbReference type="PANTHER" id="PTHR24276">
    <property type="entry name" value="POLYSERASE-RELATED"/>
    <property type="match status" value="1"/>
</dbReference>
<feature type="compositionally biased region" description="Polar residues" evidence="4">
    <location>
        <begin position="296"/>
        <end position="324"/>
    </location>
</feature>
<dbReference type="PRINTS" id="PR00722">
    <property type="entry name" value="CHYMOTRYPSIN"/>
</dbReference>
<dbReference type="InterPro" id="IPR043504">
    <property type="entry name" value="Peptidase_S1_PA_chymotrypsin"/>
</dbReference>
<dbReference type="SMART" id="SM00020">
    <property type="entry name" value="Tryp_SPc"/>
    <property type="match status" value="1"/>
</dbReference>
<dbReference type="GO" id="GO:0004252">
    <property type="term" value="F:serine-type endopeptidase activity"/>
    <property type="evidence" value="ECO:0007669"/>
    <property type="project" value="InterPro"/>
</dbReference>
<dbReference type="PANTHER" id="PTHR24276:SF98">
    <property type="entry name" value="FI18310P1-RELATED"/>
    <property type="match status" value="1"/>
</dbReference>
<dbReference type="PROSITE" id="PS00134">
    <property type="entry name" value="TRYPSIN_HIS"/>
    <property type="match status" value="1"/>
</dbReference>
<dbReference type="InterPro" id="IPR050430">
    <property type="entry name" value="Peptidase_S1"/>
</dbReference>
<dbReference type="GO" id="GO:0006508">
    <property type="term" value="P:proteolysis"/>
    <property type="evidence" value="ECO:0007669"/>
    <property type="project" value="UniProtKB-KW"/>
</dbReference>
<reference evidence="8" key="1">
    <citation type="submission" date="2015-08" db="EMBL/GenBank/DDBJ databases">
        <title>Vibrio galatheae sp. nov., a novel member of the Vibrionaceae family isolated from the Solomon Islands.</title>
        <authorList>
            <person name="Giubergia S."/>
            <person name="Machado H."/>
            <person name="Mateiu R.V."/>
            <person name="Gram L."/>
        </authorList>
    </citation>
    <scope>NUCLEOTIDE SEQUENCE [LARGE SCALE GENOMIC DNA]</scope>
    <source>
        <strain evidence="8">DSM 19584</strain>
    </source>
</reference>
<keyword evidence="3" id="KW-0720">Serine protease</keyword>
<keyword evidence="3 7" id="KW-0645">Protease</keyword>
<evidence type="ECO:0000256" key="4">
    <source>
        <dbReference type="SAM" id="MobiDB-lite"/>
    </source>
</evidence>
<comment type="caution">
    <text evidence="7">The sequence shown here is derived from an EMBL/GenBank/DDBJ whole genome shotgun (WGS) entry which is preliminary data.</text>
</comment>
<dbReference type="CDD" id="cd00190">
    <property type="entry name" value="Tryp_SPc"/>
    <property type="match status" value="1"/>
</dbReference>
<dbReference type="InterPro" id="IPR018114">
    <property type="entry name" value="TRYPSIN_HIS"/>
</dbReference>
<dbReference type="STRING" id="693.AKJ17_03495"/>
<dbReference type="PROSITE" id="PS00135">
    <property type="entry name" value="TRYPSIN_SER"/>
    <property type="match status" value="1"/>
</dbReference>
<evidence type="ECO:0000313" key="8">
    <source>
        <dbReference type="Proteomes" id="UP000037515"/>
    </source>
</evidence>
<dbReference type="PROSITE" id="PS50240">
    <property type="entry name" value="TRYPSIN_DOM"/>
    <property type="match status" value="1"/>
</dbReference>
<accession>A0A0M0HSZ4</accession>
<evidence type="ECO:0000313" key="7">
    <source>
        <dbReference type="EMBL" id="KOO04743.1"/>
    </source>
</evidence>
<dbReference type="Pfam" id="PF00089">
    <property type="entry name" value="Trypsin"/>
    <property type="match status" value="1"/>
</dbReference>
<dbReference type="AlphaFoldDB" id="A0A0M0HSZ4"/>
<name>A0A0M0HSZ4_VIBNE</name>
<dbReference type="InterPro" id="IPR001314">
    <property type="entry name" value="Peptidase_S1A"/>
</dbReference>
<protein>
    <submittedName>
        <fullName evidence="7">Serine protease</fullName>
    </submittedName>
</protein>
<feature type="chain" id="PRO_5005600223" evidence="5">
    <location>
        <begin position="19"/>
        <end position="355"/>
    </location>
</feature>
<dbReference type="InterPro" id="IPR033116">
    <property type="entry name" value="TRYPSIN_SER"/>
</dbReference>
<comment type="similarity">
    <text evidence="1">Belongs to the peptidase S1 family.</text>
</comment>
<dbReference type="OrthoDB" id="9813836at2"/>
<evidence type="ECO:0000256" key="1">
    <source>
        <dbReference type="ARBA" id="ARBA00007664"/>
    </source>
</evidence>
<organism evidence="7 8">
    <name type="scientific">Vibrio nereis</name>
    <dbReference type="NCBI Taxonomy" id="693"/>
    <lineage>
        <taxon>Bacteria</taxon>
        <taxon>Pseudomonadati</taxon>
        <taxon>Pseudomonadota</taxon>
        <taxon>Gammaproteobacteria</taxon>
        <taxon>Vibrionales</taxon>
        <taxon>Vibrionaceae</taxon>
        <taxon>Vibrio</taxon>
    </lineage>
</organism>
<dbReference type="InterPro" id="IPR001254">
    <property type="entry name" value="Trypsin_dom"/>
</dbReference>
<keyword evidence="5" id="KW-0732">Signal</keyword>
<feature type="region of interest" description="Disordered" evidence="4">
    <location>
        <begin position="296"/>
        <end position="332"/>
    </location>
</feature>
<dbReference type="Gene3D" id="2.40.10.10">
    <property type="entry name" value="Trypsin-like serine proteases"/>
    <property type="match status" value="1"/>
</dbReference>